<sequence>LDHELTLSDEQRIAQKAQEMAEQLAEDADALDESVTPIEREEMLARLEAAKRLLERMPEPQWATIDKGRGSPSGASHVFTRNPNLAPAEAARQIARQFWSIALNAKKYRQQLIEDEPSDVKFYGRENEFFENAAKFEQKPVKK</sequence>
<comment type="caution">
    <text evidence="2">The sequence shown here is derived from an EMBL/GenBank/DDBJ whole genome shotgun (WGS) entry which is preliminary data.</text>
</comment>
<protein>
    <submittedName>
        <fullName evidence="2">Uncharacterized protein</fullName>
    </submittedName>
</protein>
<dbReference type="EMBL" id="BARS01014962">
    <property type="protein sequence ID" value="GAF98428.1"/>
    <property type="molecule type" value="Genomic_DNA"/>
</dbReference>
<feature type="non-terminal residue" evidence="2">
    <location>
        <position position="1"/>
    </location>
</feature>
<accession>X0TXW0</accession>
<name>X0TXW0_9ZZZZ</name>
<evidence type="ECO:0000313" key="2">
    <source>
        <dbReference type="EMBL" id="GAF98428.1"/>
    </source>
</evidence>
<organism evidence="2">
    <name type="scientific">marine sediment metagenome</name>
    <dbReference type="NCBI Taxonomy" id="412755"/>
    <lineage>
        <taxon>unclassified sequences</taxon>
        <taxon>metagenomes</taxon>
        <taxon>ecological metagenomes</taxon>
    </lineage>
</organism>
<dbReference type="AlphaFoldDB" id="X0TXW0"/>
<reference evidence="2" key="1">
    <citation type="journal article" date="2014" name="Front. Microbiol.">
        <title>High frequency of phylogenetically diverse reductive dehalogenase-homologous genes in deep subseafloor sedimentary metagenomes.</title>
        <authorList>
            <person name="Kawai M."/>
            <person name="Futagami T."/>
            <person name="Toyoda A."/>
            <person name="Takaki Y."/>
            <person name="Nishi S."/>
            <person name="Hori S."/>
            <person name="Arai W."/>
            <person name="Tsubouchi T."/>
            <person name="Morono Y."/>
            <person name="Uchiyama I."/>
            <person name="Ito T."/>
            <person name="Fujiyama A."/>
            <person name="Inagaki F."/>
            <person name="Takami H."/>
        </authorList>
    </citation>
    <scope>NUCLEOTIDE SEQUENCE</scope>
    <source>
        <strain evidence="2">Expedition CK06-06</strain>
    </source>
</reference>
<gene>
    <name evidence="2" type="ORF">S01H1_24841</name>
</gene>
<evidence type="ECO:0000256" key="1">
    <source>
        <dbReference type="SAM" id="MobiDB-lite"/>
    </source>
</evidence>
<proteinExistence type="predicted"/>
<feature type="region of interest" description="Disordered" evidence="1">
    <location>
        <begin position="17"/>
        <end position="36"/>
    </location>
</feature>